<evidence type="ECO:0000259" key="12">
    <source>
        <dbReference type="PROSITE" id="PS51379"/>
    </source>
</evidence>
<dbReference type="SUPFAM" id="SSF54862">
    <property type="entry name" value="4Fe-4S ferredoxins"/>
    <property type="match status" value="1"/>
</dbReference>
<dbReference type="Proteomes" id="UP000018934">
    <property type="component" value="Chromosome"/>
</dbReference>
<accession>A0ABN4BSH8</accession>
<evidence type="ECO:0000256" key="10">
    <source>
        <dbReference type="ARBA" id="ARBA00029374"/>
    </source>
</evidence>
<dbReference type="NCBIfam" id="TIGR02486">
    <property type="entry name" value="RDH"/>
    <property type="match status" value="1"/>
</dbReference>
<evidence type="ECO:0000256" key="4">
    <source>
        <dbReference type="ARBA" id="ARBA00022723"/>
    </source>
</evidence>
<keyword evidence="3" id="KW-0004">4Fe-4S</keyword>
<name>A0ABN4BSH8_DEHRP</name>
<comment type="subcellular location">
    <subcellularLocation>
        <location evidence="1">Cell membrane</location>
    </subcellularLocation>
</comment>
<dbReference type="Gene3D" id="3.30.70.20">
    <property type="match status" value="1"/>
</dbReference>
<dbReference type="PROSITE" id="PS00198">
    <property type="entry name" value="4FE4S_FER_1"/>
    <property type="match status" value="1"/>
</dbReference>
<dbReference type="PROSITE" id="PS51318">
    <property type="entry name" value="TAT"/>
    <property type="match status" value="1"/>
</dbReference>
<dbReference type="PROSITE" id="PS51379">
    <property type="entry name" value="4FE4S_FER_2"/>
    <property type="match status" value="1"/>
</dbReference>
<organism evidence="13 14">
    <name type="scientific">Dehalobacter restrictus (strain DSM 9455 / PER-K23)</name>
    <dbReference type="NCBI Taxonomy" id="871738"/>
    <lineage>
        <taxon>Bacteria</taxon>
        <taxon>Bacillati</taxon>
        <taxon>Bacillota</taxon>
        <taxon>Clostridia</taxon>
        <taxon>Eubacteriales</taxon>
        <taxon>Desulfitobacteriaceae</taxon>
        <taxon>Dehalobacter</taxon>
    </lineage>
</organism>
<gene>
    <name evidence="13" type="ORF">DEHRE_10315</name>
</gene>
<protein>
    <submittedName>
        <fullName evidence="13">Tetrachloroethene dehalogenase</fullName>
    </submittedName>
</protein>
<dbReference type="Pfam" id="PF13484">
    <property type="entry name" value="Fer4_16"/>
    <property type="match status" value="1"/>
</dbReference>
<keyword evidence="4" id="KW-0479">Metal-binding</keyword>
<dbReference type="InterPro" id="IPR017900">
    <property type="entry name" value="4Fe4S_Fe_S_CS"/>
</dbReference>
<proteinExistence type="predicted"/>
<evidence type="ECO:0000313" key="14">
    <source>
        <dbReference type="Proteomes" id="UP000018934"/>
    </source>
</evidence>
<dbReference type="PANTHER" id="PTHR42827:SF1">
    <property type="entry name" value="IRON-SULFUR CLUSTER-BINDING PROTEIN"/>
    <property type="match status" value="1"/>
</dbReference>
<evidence type="ECO:0000256" key="2">
    <source>
        <dbReference type="ARBA" id="ARBA00022475"/>
    </source>
</evidence>
<dbReference type="InterPro" id="IPR006311">
    <property type="entry name" value="TAT_signal"/>
</dbReference>
<keyword evidence="9" id="KW-0472">Membrane</keyword>
<evidence type="ECO:0000256" key="6">
    <source>
        <dbReference type="ARBA" id="ARBA00022737"/>
    </source>
</evidence>
<reference evidence="13 14" key="1">
    <citation type="journal article" date="2013" name="Stand. Genomic Sci.">
        <title>Complete genome sequence of Dehalobacter restrictus PER-K23(T.).</title>
        <authorList>
            <person name="Kruse T."/>
            <person name="Maillard J."/>
            <person name="Goodwin L."/>
            <person name="Woyke T."/>
            <person name="Teshima H."/>
            <person name="Bruce D."/>
            <person name="Detter C."/>
            <person name="Tapia R."/>
            <person name="Han C."/>
            <person name="Huntemann M."/>
            <person name="Wei C.L."/>
            <person name="Han J."/>
            <person name="Chen A."/>
            <person name="Kyrpides N."/>
            <person name="Szeto E."/>
            <person name="Markowitz V."/>
            <person name="Ivanova N."/>
            <person name="Pagani I."/>
            <person name="Pati A."/>
            <person name="Pitluck S."/>
            <person name="Nolan M."/>
            <person name="Holliger C."/>
            <person name="Smidt H."/>
        </authorList>
    </citation>
    <scope>NUCLEOTIDE SEQUENCE [LARGE SCALE GENOMIC DNA]</scope>
    <source>
        <strain evidence="14">DSM 9455</strain>
    </source>
</reference>
<evidence type="ECO:0000256" key="11">
    <source>
        <dbReference type="SAM" id="MobiDB-lite"/>
    </source>
</evidence>
<dbReference type="InterPro" id="IPR012832">
    <property type="entry name" value="RDH"/>
</dbReference>
<evidence type="ECO:0000313" key="13">
    <source>
        <dbReference type="EMBL" id="AHF10423.1"/>
    </source>
</evidence>
<keyword evidence="7" id="KW-0408">Iron</keyword>
<keyword evidence="14" id="KW-1185">Reference proteome</keyword>
<dbReference type="RefSeq" id="WP_025205925.1">
    <property type="nucleotide sequence ID" value="NZ_CP007033.1"/>
</dbReference>
<evidence type="ECO:0000256" key="5">
    <source>
        <dbReference type="ARBA" id="ARBA00022729"/>
    </source>
</evidence>
<feature type="domain" description="4Fe-4S ferredoxin-type" evidence="12">
    <location>
        <begin position="333"/>
        <end position="363"/>
    </location>
</feature>
<feature type="region of interest" description="Disordered" evidence="11">
    <location>
        <begin position="1"/>
        <end position="22"/>
    </location>
</feature>
<comment type="cofactor">
    <cofactor evidence="10">
        <name>corrinoid</name>
        <dbReference type="ChEBI" id="CHEBI:33913"/>
    </cofactor>
</comment>
<evidence type="ECO:0000256" key="7">
    <source>
        <dbReference type="ARBA" id="ARBA00023004"/>
    </source>
</evidence>
<dbReference type="PANTHER" id="PTHR42827">
    <property type="entry name" value="IRON-SULFUR CLUSTER-BINDING PROTEIN-RELATED"/>
    <property type="match status" value="1"/>
</dbReference>
<sequence length="456" mass="49925">MTQENENCEKAQNNEAPEIGSKGVSRRGFLRSMGLGVGVAGAAALLGTEVPGDSGKAYGVTELDDFPVEMNSEYKRYDQRGNVFFRGYGGETDILPILNEYLNKKMGVIPTTGGEGFGQLEFALRGAAWSVEDDINDYHAPGFAGLGMYKWDGPVSPNKYQFSSPDEASKILKKASLFLGADKVGIAPYDERWIYSYSIVTPSDSGSKNHKESAFTNLNYQETKFPFTPTNVLVFALEMDFDAIDAAPGILEHAAVGNEYSEMGNIAHKVASFIRLCGYNAIPCGNDTGLSVPMAIHAGLGELSRIGILVTPEYGPRVRLCKVITDLPMTPDKPITFGVKEFCTSCMKCADHCPKQAISKQKEPSFDKATISTSAGVKRWALDCVKCISNWAELGSDCAICIQVCPFNKQKEWQHDLARLGANTPARSALRYFDDLFGYGKTDTVQKTKEFWNKKS</sequence>
<feature type="compositionally biased region" description="Polar residues" evidence="11">
    <location>
        <begin position="1"/>
        <end position="15"/>
    </location>
</feature>
<keyword evidence="6" id="KW-0677">Repeat</keyword>
<dbReference type="InterPro" id="IPR017896">
    <property type="entry name" value="4Fe4S_Fe-S-bd"/>
</dbReference>
<keyword evidence="5" id="KW-0732">Signal</keyword>
<keyword evidence="2" id="KW-1003">Cell membrane</keyword>
<evidence type="ECO:0000256" key="1">
    <source>
        <dbReference type="ARBA" id="ARBA00004236"/>
    </source>
</evidence>
<evidence type="ECO:0000256" key="3">
    <source>
        <dbReference type="ARBA" id="ARBA00022485"/>
    </source>
</evidence>
<keyword evidence="8" id="KW-0411">Iron-sulfur</keyword>
<dbReference type="EMBL" id="CP007033">
    <property type="protein sequence ID" value="AHF10423.1"/>
    <property type="molecule type" value="Genomic_DNA"/>
</dbReference>
<evidence type="ECO:0000256" key="8">
    <source>
        <dbReference type="ARBA" id="ARBA00023014"/>
    </source>
</evidence>
<evidence type="ECO:0000256" key="9">
    <source>
        <dbReference type="ARBA" id="ARBA00023136"/>
    </source>
</evidence>